<feature type="compositionally biased region" description="Basic and acidic residues" evidence="3">
    <location>
        <begin position="88"/>
        <end position="102"/>
    </location>
</feature>
<feature type="domain" description="Zn(2)-C6 fungal-type" evidence="4">
    <location>
        <begin position="43"/>
        <end position="73"/>
    </location>
</feature>
<dbReference type="EMBL" id="JAGTJQ010000007">
    <property type="protein sequence ID" value="KAH7027637.1"/>
    <property type="molecule type" value="Genomic_DNA"/>
</dbReference>
<feature type="compositionally biased region" description="Polar residues" evidence="3">
    <location>
        <begin position="12"/>
        <end position="21"/>
    </location>
</feature>
<dbReference type="OrthoDB" id="10067394at2759"/>
<dbReference type="InterPro" id="IPR001138">
    <property type="entry name" value="Zn2Cys6_DnaBD"/>
</dbReference>
<dbReference type="SUPFAM" id="SSF57701">
    <property type="entry name" value="Zn2/Cys6 DNA-binding domain"/>
    <property type="match status" value="1"/>
</dbReference>
<dbReference type="GO" id="GO:0003677">
    <property type="term" value="F:DNA binding"/>
    <property type="evidence" value="ECO:0007669"/>
    <property type="project" value="InterPro"/>
</dbReference>
<dbReference type="PANTHER" id="PTHR47431">
    <property type="entry name" value="ZN(II)2CYS6 TRANSCRIPTION FACTOR (EUROFUNG)-RELATED"/>
    <property type="match status" value="1"/>
</dbReference>
<reference evidence="5" key="1">
    <citation type="journal article" date="2021" name="Nat. Commun.">
        <title>Genetic determinants of endophytism in the Arabidopsis root mycobiome.</title>
        <authorList>
            <person name="Mesny F."/>
            <person name="Miyauchi S."/>
            <person name="Thiergart T."/>
            <person name="Pickel B."/>
            <person name="Atanasova L."/>
            <person name="Karlsson M."/>
            <person name="Huettel B."/>
            <person name="Barry K.W."/>
            <person name="Haridas S."/>
            <person name="Chen C."/>
            <person name="Bauer D."/>
            <person name="Andreopoulos W."/>
            <person name="Pangilinan J."/>
            <person name="LaButti K."/>
            <person name="Riley R."/>
            <person name="Lipzen A."/>
            <person name="Clum A."/>
            <person name="Drula E."/>
            <person name="Henrissat B."/>
            <person name="Kohler A."/>
            <person name="Grigoriev I.V."/>
            <person name="Martin F.M."/>
            <person name="Hacquard S."/>
        </authorList>
    </citation>
    <scope>NUCLEOTIDE SEQUENCE</scope>
    <source>
        <strain evidence="5">MPI-CAGE-CH-0230</strain>
    </source>
</reference>
<evidence type="ECO:0000256" key="3">
    <source>
        <dbReference type="SAM" id="MobiDB-lite"/>
    </source>
</evidence>
<dbReference type="PROSITE" id="PS50048">
    <property type="entry name" value="ZN2_CY6_FUNGAL_2"/>
    <property type="match status" value="1"/>
</dbReference>
<gene>
    <name evidence="5" type="ORF">B0I36DRAFT_141218</name>
</gene>
<comment type="caution">
    <text evidence="5">The sequence shown here is derived from an EMBL/GenBank/DDBJ whole genome shotgun (WGS) entry which is preliminary data.</text>
</comment>
<dbReference type="Pfam" id="PF04082">
    <property type="entry name" value="Fungal_trans"/>
    <property type="match status" value="1"/>
</dbReference>
<keyword evidence="6" id="KW-1185">Reference proteome</keyword>
<dbReference type="CDD" id="cd00067">
    <property type="entry name" value="GAL4"/>
    <property type="match status" value="1"/>
</dbReference>
<dbReference type="GO" id="GO:0006351">
    <property type="term" value="P:DNA-templated transcription"/>
    <property type="evidence" value="ECO:0007669"/>
    <property type="project" value="InterPro"/>
</dbReference>
<dbReference type="Gene3D" id="4.10.240.10">
    <property type="entry name" value="Zn(2)-C6 fungal-type DNA-binding domain"/>
    <property type="match status" value="1"/>
</dbReference>
<feature type="region of interest" description="Disordered" evidence="3">
    <location>
        <begin position="1"/>
        <end position="35"/>
    </location>
</feature>
<evidence type="ECO:0000256" key="1">
    <source>
        <dbReference type="ARBA" id="ARBA00022723"/>
    </source>
</evidence>
<dbReference type="Proteomes" id="UP000756346">
    <property type="component" value="Unassembled WGS sequence"/>
</dbReference>
<dbReference type="GeneID" id="70177916"/>
<keyword evidence="2" id="KW-0539">Nucleus</keyword>
<dbReference type="AlphaFoldDB" id="A0A9P9BL25"/>
<sequence>MSDTTEEEHSSIRTPSTSPLAQPQGAASRPSNRSKAHIRVSLACVQCRSKHVKCDATLPACLRCQAEAKPCFYAKSRRGIRDPKKRSMISDRPPRSHSEQQSHPKPSHSPPATYRSDSPSQLSSGWYATGVRSQLAQPQAADDDVLIDLFYRYLHPSHPFLPPKKFFNIFFDADSDSYQFLLGAIKFCGSKFAGESASEQLRESAFTAACGPLPMTPQSVQGLLLLSIVACGDALFEHHAGWLDRALSIAMDIGMHQKSFADSASDAVLAESFRRTWYILFVQQSQRLMKHSQSKVDAADIEHNVDLPCEEWEYDSGVIPTPISAADYEIKKNLSRVEFSSLAYLVDICRIRTELVLPYLRSSEDKKKAWFDRADSRICDWLRRVPRWKLDLVDQDGVSDLVIHHAVNLAHVNRLRLRQAGLRSGLNVRDYFHLGPANGPYKSVKLNKYAGWKVQPTEIQAADSSCEFLRYNIPIKNLPPSIGSGLLVVALAYMDACVFLGLDSEAMREKINMLLHVLSSHGDTWKLSEMIAEEIRFVIKEYLNDPVAGGGQPLLSMDDAPWDPSLTMSTTEYVTNGLLHDSLMSMPSGQPVDFPGWDHVSHGASWLGITSA</sequence>
<name>A0A9P9BL25_9PEZI</name>
<dbReference type="InterPro" id="IPR007219">
    <property type="entry name" value="XnlR_reg_dom"/>
</dbReference>
<dbReference type="GO" id="GO:0000981">
    <property type="term" value="F:DNA-binding transcription factor activity, RNA polymerase II-specific"/>
    <property type="evidence" value="ECO:0007669"/>
    <property type="project" value="InterPro"/>
</dbReference>
<dbReference type="PROSITE" id="PS00463">
    <property type="entry name" value="ZN2_CY6_FUNGAL_1"/>
    <property type="match status" value="1"/>
</dbReference>
<feature type="region of interest" description="Disordered" evidence="3">
    <location>
        <begin position="82"/>
        <end position="121"/>
    </location>
</feature>
<dbReference type="Pfam" id="PF00172">
    <property type="entry name" value="Zn_clus"/>
    <property type="match status" value="1"/>
</dbReference>
<dbReference type="RefSeq" id="XP_046010436.1">
    <property type="nucleotide sequence ID" value="XM_046148370.1"/>
</dbReference>
<dbReference type="CDD" id="cd12148">
    <property type="entry name" value="fungal_TF_MHR"/>
    <property type="match status" value="1"/>
</dbReference>
<evidence type="ECO:0000313" key="6">
    <source>
        <dbReference type="Proteomes" id="UP000756346"/>
    </source>
</evidence>
<accession>A0A9P9BL25</accession>
<dbReference type="PANTHER" id="PTHR47431:SF1">
    <property type="entry name" value="ZN(II)2CYS6 TRANSCRIPTION FACTOR (EUROFUNG)"/>
    <property type="match status" value="1"/>
</dbReference>
<dbReference type="InterPro" id="IPR036864">
    <property type="entry name" value="Zn2-C6_fun-type_DNA-bd_sf"/>
</dbReference>
<organism evidence="5 6">
    <name type="scientific">Microdochium trichocladiopsis</name>
    <dbReference type="NCBI Taxonomy" id="1682393"/>
    <lineage>
        <taxon>Eukaryota</taxon>
        <taxon>Fungi</taxon>
        <taxon>Dikarya</taxon>
        <taxon>Ascomycota</taxon>
        <taxon>Pezizomycotina</taxon>
        <taxon>Sordariomycetes</taxon>
        <taxon>Xylariomycetidae</taxon>
        <taxon>Xylariales</taxon>
        <taxon>Microdochiaceae</taxon>
        <taxon>Microdochium</taxon>
    </lineage>
</organism>
<dbReference type="SMART" id="SM00066">
    <property type="entry name" value="GAL4"/>
    <property type="match status" value="1"/>
</dbReference>
<evidence type="ECO:0000313" key="5">
    <source>
        <dbReference type="EMBL" id="KAH7027637.1"/>
    </source>
</evidence>
<protein>
    <recommendedName>
        <fullName evidence="4">Zn(2)-C6 fungal-type domain-containing protein</fullName>
    </recommendedName>
</protein>
<evidence type="ECO:0000259" key="4">
    <source>
        <dbReference type="PROSITE" id="PS50048"/>
    </source>
</evidence>
<proteinExistence type="predicted"/>
<keyword evidence="1" id="KW-0479">Metal-binding</keyword>
<evidence type="ECO:0000256" key="2">
    <source>
        <dbReference type="ARBA" id="ARBA00023242"/>
    </source>
</evidence>
<dbReference type="GO" id="GO:0008270">
    <property type="term" value="F:zinc ion binding"/>
    <property type="evidence" value="ECO:0007669"/>
    <property type="project" value="InterPro"/>
</dbReference>